<evidence type="ECO:0000259" key="13">
    <source>
        <dbReference type="PROSITE" id="PS51192"/>
    </source>
</evidence>
<dbReference type="InterPro" id="IPR004589">
    <property type="entry name" value="DNA_helicase_ATP-dep_RecQ"/>
</dbReference>
<dbReference type="GO" id="GO:0005737">
    <property type="term" value="C:cytoplasm"/>
    <property type="evidence" value="ECO:0007669"/>
    <property type="project" value="TreeGrafter"/>
</dbReference>
<dbReference type="FunFam" id="3.40.50.300:FF:001389">
    <property type="entry name" value="ATP-dependent DNA helicase RecQ"/>
    <property type="match status" value="1"/>
</dbReference>
<evidence type="ECO:0000256" key="8">
    <source>
        <dbReference type="ARBA" id="ARBA00023235"/>
    </source>
</evidence>
<dbReference type="PANTHER" id="PTHR13710">
    <property type="entry name" value="DNA HELICASE RECQ FAMILY MEMBER"/>
    <property type="match status" value="1"/>
</dbReference>
<keyword evidence="3 11" id="KW-0547">Nucleotide-binding</keyword>
<evidence type="ECO:0000256" key="3">
    <source>
        <dbReference type="ARBA" id="ARBA00022741"/>
    </source>
</evidence>
<evidence type="ECO:0000256" key="9">
    <source>
        <dbReference type="ARBA" id="ARBA00023242"/>
    </source>
</evidence>
<dbReference type="InterPro" id="IPR032284">
    <property type="entry name" value="RecQ_Zn-bd"/>
</dbReference>
<feature type="domain" description="Helicase C-terminal" evidence="14">
    <location>
        <begin position="372"/>
        <end position="522"/>
    </location>
</feature>
<dbReference type="InterPro" id="IPR003903">
    <property type="entry name" value="UIM_dom"/>
</dbReference>
<dbReference type="SUPFAM" id="SSF52540">
    <property type="entry name" value="P-loop containing nucleoside triphosphate hydrolases"/>
    <property type="match status" value="1"/>
</dbReference>
<proteinExistence type="inferred from homology"/>
<dbReference type="GO" id="GO:0016887">
    <property type="term" value="F:ATP hydrolysis activity"/>
    <property type="evidence" value="ECO:0007669"/>
    <property type="project" value="RHEA"/>
</dbReference>
<accession>M2R870</accession>
<dbReference type="SMART" id="SM00490">
    <property type="entry name" value="HELICc"/>
    <property type="match status" value="1"/>
</dbReference>
<dbReference type="HOGENOM" id="CLU_001103_12_5_1"/>
<evidence type="ECO:0000256" key="5">
    <source>
        <dbReference type="ARBA" id="ARBA00022806"/>
    </source>
</evidence>
<dbReference type="PROSITE" id="PS51192">
    <property type="entry name" value="HELICASE_ATP_BIND_1"/>
    <property type="match status" value="1"/>
</dbReference>
<evidence type="ECO:0000259" key="14">
    <source>
        <dbReference type="PROSITE" id="PS51194"/>
    </source>
</evidence>
<evidence type="ECO:0000256" key="7">
    <source>
        <dbReference type="ARBA" id="ARBA00023125"/>
    </source>
</evidence>
<dbReference type="Proteomes" id="UP000016930">
    <property type="component" value="Unassembled WGS sequence"/>
</dbReference>
<keyword evidence="9 11" id="KW-0539">Nucleus</keyword>
<dbReference type="NCBIfam" id="TIGR00614">
    <property type="entry name" value="recQ_fam"/>
    <property type="match status" value="1"/>
</dbReference>
<reference evidence="15 16" key="1">
    <citation type="journal article" date="2012" name="Proc. Natl. Acad. Sci. U.S.A.">
        <title>Comparative genomics of Ceriporiopsis subvermispora and Phanerochaete chrysosporium provide insight into selective ligninolysis.</title>
        <authorList>
            <person name="Fernandez-Fueyo E."/>
            <person name="Ruiz-Duenas F.J."/>
            <person name="Ferreira P."/>
            <person name="Floudas D."/>
            <person name="Hibbett D.S."/>
            <person name="Canessa P."/>
            <person name="Larrondo L.F."/>
            <person name="James T.Y."/>
            <person name="Seelenfreund D."/>
            <person name="Lobos S."/>
            <person name="Polanco R."/>
            <person name="Tello M."/>
            <person name="Honda Y."/>
            <person name="Watanabe T."/>
            <person name="Watanabe T."/>
            <person name="Ryu J.S."/>
            <person name="Kubicek C.P."/>
            <person name="Schmoll M."/>
            <person name="Gaskell J."/>
            <person name="Hammel K.E."/>
            <person name="St John F.J."/>
            <person name="Vanden Wymelenberg A."/>
            <person name="Sabat G."/>
            <person name="Splinter BonDurant S."/>
            <person name="Syed K."/>
            <person name="Yadav J.S."/>
            <person name="Doddapaneni H."/>
            <person name="Subramanian V."/>
            <person name="Lavin J.L."/>
            <person name="Oguiza J.A."/>
            <person name="Perez G."/>
            <person name="Pisabarro A.G."/>
            <person name="Ramirez L."/>
            <person name="Santoyo F."/>
            <person name="Master E."/>
            <person name="Coutinho P.M."/>
            <person name="Henrissat B."/>
            <person name="Lombard V."/>
            <person name="Magnuson J.K."/>
            <person name="Kuees U."/>
            <person name="Hori C."/>
            <person name="Igarashi K."/>
            <person name="Samejima M."/>
            <person name="Held B.W."/>
            <person name="Barry K.W."/>
            <person name="LaButti K.M."/>
            <person name="Lapidus A."/>
            <person name="Lindquist E.A."/>
            <person name="Lucas S.M."/>
            <person name="Riley R."/>
            <person name="Salamov A.A."/>
            <person name="Hoffmeister D."/>
            <person name="Schwenk D."/>
            <person name="Hadar Y."/>
            <person name="Yarden O."/>
            <person name="de Vries R.P."/>
            <person name="Wiebenga A."/>
            <person name="Stenlid J."/>
            <person name="Eastwood D."/>
            <person name="Grigoriev I.V."/>
            <person name="Berka R.M."/>
            <person name="Blanchette R.A."/>
            <person name="Kersten P."/>
            <person name="Martinez A.T."/>
            <person name="Vicuna R."/>
            <person name="Cullen D."/>
        </authorList>
    </citation>
    <scope>NUCLEOTIDE SEQUENCE [LARGE SCALE GENOMIC DNA]</scope>
    <source>
        <strain evidence="15 16">B</strain>
    </source>
</reference>
<dbReference type="CDD" id="cd18794">
    <property type="entry name" value="SF2_C_RecQ"/>
    <property type="match status" value="1"/>
</dbReference>
<dbReference type="GO" id="GO:0005524">
    <property type="term" value="F:ATP binding"/>
    <property type="evidence" value="ECO:0007669"/>
    <property type="project" value="UniProtKB-KW"/>
</dbReference>
<dbReference type="InterPro" id="IPR002464">
    <property type="entry name" value="DNA/RNA_helicase_DEAH_CS"/>
</dbReference>
<evidence type="ECO:0000256" key="11">
    <source>
        <dbReference type="RuleBase" id="RU364117"/>
    </source>
</evidence>
<dbReference type="STRING" id="914234.M2R870"/>
<dbReference type="Pfam" id="PF16124">
    <property type="entry name" value="RecQ_Zn_bind"/>
    <property type="match status" value="1"/>
</dbReference>
<dbReference type="Pfam" id="PF00270">
    <property type="entry name" value="DEAD"/>
    <property type="match status" value="1"/>
</dbReference>
<dbReference type="InterPro" id="IPR036388">
    <property type="entry name" value="WH-like_DNA-bd_sf"/>
</dbReference>
<keyword evidence="4 11" id="KW-0378">Hydrolase</keyword>
<dbReference type="SMART" id="SM00487">
    <property type="entry name" value="DEXDc"/>
    <property type="match status" value="1"/>
</dbReference>
<dbReference type="PROSITE" id="PS51194">
    <property type="entry name" value="HELICASE_CTER"/>
    <property type="match status" value="1"/>
</dbReference>
<comment type="catalytic activity">
    <reaction evidence="10 11">
        <text>Couples ATP hydrolysis with the unwinding of duplex DNA by translocating in the 3'-5' direction.</text>
        <dbReference type="EC" id="5.6.2.4"/>
    </reaction>
</comment>
<dbReference type="EC" id="5.6.2.4" evidence="11"/>
<dbReference type="PROSITE" id="PS00690">
    <property type="entry name" value="DEAH_ATP_HELICASE"/>
    <property type="match status" value="1"/>
</dbReference>
<comment type="catalytic activity">
    <reaction evidence="11">
        <text>ATP + H2O = ADP + phosphate + H(+)</text>
        <dbReference type="Rhea" id="RHEA:13065"/>
        <dbReference type="ChEBI" id="CHEBI:15377"/>
        <dbReference type="ChEBI" id="CHEBI:15378"/>
        <dbReference type="ChEBI" id="CHEBI:30616"/>
        <dbReference type="ChEBI" id="CHEBI:43474"/>
        <dbReference type="ChEBI" id="CHEBI:456216"/>
    </reaction>
</comment>
<dbReference type="GO" id="GO:0005634">
    <property type="term" value="C:nucleus"/>
    <property type="evidence" value="ECO:0007669"/>
    <property type="project" value="UniProtKB-SubCell"/>
</dbReference>
<keyword evidence="16" id="KW-1185">Reference proteome</keyword>
<dbReference type="GO" id="GO:0009378">
    <property type="term" value="F:four-way junction helicase activity"/>
    <property type="evidence" value="ECO:0007669"/>
    <property type="project" value="TreeGrafter"/>
</dbReference>
<dbReference type="InterPro" id="IPR001650">
    <property type="entry name" value="Helicase_C-like"/>
</dbReference>
<feature type="region of interest" description="Disordered" evidence="12">
    <location>
        <begin position="23"/>
        <end position="46"/>
    </location>
</feature>
<dbReference type="AlphaFoldDB" id="M2R870"/>
<dbReference type="PANTHER" id="PTHR13710:SF105">
    <property type="entry name" value="ATP-DEPENDENT DNA HELICASE Q1"/>
    <property type="match status" value="1"/>
</dbReference>
<keyword evidence="8" id="KW-0413">Isomerase</keyword>
<dbReference type="GO" id="GO:0005694">
    <property type="term" value="C:chromosome"/>
    <property type="evidence" value="ECO:0007669"/>
    <property type="project" value="TreeGrafter"/>
</dbReference>
<dbReference type="GO" id="GO:0046872">
    <property type="term" value="F:metal ion binding"/>
    <property type="evidence" value="ECO:0007669"/>
    <property type="project" value="UniProtKB-KW"/>
</dbReference>
<sequence length="806" mass="89850">MTGRYEDLTLSDDEELQAVLEMSARENELQSQQSQSPPSRSQSNPEAALRARLSSIAVEIASIDDEIARLQARRYDLVEERDNVVERLRLVRPSASATPLTSTPNGKGKEKAKEQILVDYRTQFEWSGSLKAKMKSIFGIDSFRLCQEGVCNANMDRRDVFCIMPTGGGKSLTYQLPALLTPGCTLVISPLLALIDDQVESLREVGVDVVKITGNTSRGEQTDAMKRLTAMSKGAGSGQNEIKLCYVTPEKVVKSKRFLSLIQKLDEAGKLARFVIDEAHCVSEQGHDFRPDYSALSCLRRTCPSVPTLALSATCPPIVRDDVLNILHMKPVVEGKSVGPTGTVFFSSPLYRKNLHYTVFPKPSDTGQVIQVMKDYILEHHRNHTGIIYCLSRKEAETVAEKLEALSDGMIKTGYYHADLAPERRAQLHRQWRAGTVQVVCATIAFGLGIDKKEVRFVLHHSISKSLDHFYQESGRAGRDGKDADCVLYYRPQDLNRLLSMTWNDRVPAKLLAMVRFAQDIEECRKIQFAKYFSASSNLSMSSWTTEEADVLAPCGHCDNCRRDMDSFTRRDVTLESWKIMQIADAVKQNAGRVTMAQLCDLARGTGSGNFAVVQGKRKARSKEAVELDLEELVDGKIDLSKDETEILCVHLLISGYLQQIYQQTAYSTNIYFALGPRASQLTCLSRSDVVQGRGPKIYCCFRKKVRRTAAARKSTVPDPRQPRVPGNNPTTPRSKRVVGDVVDNEEDCSSDTFFESFGTDEDEDSAMNWHFTVRSPATSSRKSRKTGSRAGPSTTLDNDVIELSD</sequence>
<name>M2R870_CERS8</name>
<dbReference type="Pfam" id="PF00271">
    <property type="entry name" value="Helicase_C"/>
    <property type="match status" value="1"/>
</dbReference>
<feature type="domain" description="Helicase ATP-binding" evidence="13">
    <location>
        <begin position="151"/>
        <end position="333"/>
    </location>
</feature>
<dbReference type="InterPro" id="IPR014001">
    <property type="entry name" value="Helicase_ATP-bd"/>
</dbReference>
<dbReference type="InterPro" id="IPR011545">
    <property type="entry name" value="DEAD/DEAH_box_helicase_dom"/>
</dbReference>
<dbReference type="GO" id="GO:0003677">
    <property type="term" value="F:DNA binding"/>
    <property type="evidence" value="ECO:0007669"/>
    <property type="project" value="UniProtKB-KW"/>
</dbReference>
<evidence type="ECO:0000256" key="6">
    <source>
        <dbReference type="ARBA" id="ARBA00022840"/>
    </source>
</evidence>
<protein>
    <recommendedName>
        <fullName evidence="11">ATP-dependent DNA helicase</fullName>
        <ecNumber evidence="11">5.6.2.4</ecNumber>
    </recommendedName>
</protein>
<dbReference type="GO" id="GO:0000724">
    <property type="term" value="P:double-strand break repair via homologous recombination"/>
    <property type="evidence" value="ECO:0007669"/>
    <property type="project" value="TreeGrafter"/>
</dbReference>
<evidence type="ECO:0000313" key="16">
    <source>
        <dbReference type="Proteomes" id="UP000016930"/>
    </source>
</evidence>
<gene>
    <name evidence="15" type="ORF">CERSUDRAFT_116806</name>
</gene>
<evidence type="ECO:0000256" key="2">
    <source>
        <dbReference type="ARBA" id="ARBA00022723"/>
    </source>
</evidence>
<feature type="compositionally biased region" description="Low complexity" evidence="12">
    <location>
        <begin position="30"/>
        <end position="43"/>
    </location>
</feature>
<feature type="region of interest" description="Disordered" evidence="12">
    <location>
        <begin position="711"/>
        <end position="737"/>
    </location>
</feature>
<organism evidence="15 16">
    <name type="scientific">Ceriporiopsis subvermispora (strain B)</name>
    <name type="common">White-rot fungus</name>
    <name type="synonym">Gelatoporia subvermispora</name>
    <dbReference type="NCBI Taxonomy" id="914234"/>
    <lineage>
        <taxon>Eukaryota</taxon>
        <taxon>Fungi</taxon>
        <taxon>Dikarya</taxon>
        <taxon>Basidiomycota</taxon>
        <taxon>Agaricomycotina</taxon>
        <taxon>Agaricomycetes</taxon>
        <taxon>Polyporales</taxon>
        <taxon>Gelatoporiaceae</taxon>
        <taxon>Gelatoporia</taxon>
    </lineage>
</organism>
<feature type="region of interest" description="Disordered" evidence="12">
    <location>
        <begin position="766"/>
        <end position="806"/>
    </location>
</feature>
<comment type="subcellular location">
    <subcellularLocation>
        <location evidence="11">Nucleus</location>
    </subcellularLocation>
</comment>
<dbReference type="PROSITE" id="PS50330">
    <property type="entry name" value="UIM"/>
    <property type="match status" value="1"/>
</dbReference>
<evidence type="ECO:0000256" key="4">
    <source>
        <dbReference type="ARBA" id="ARBA00022801"/>
    </source>
</evidence>
<dbReference type="GO" id="GO:0043138">
    <property type="term" value="F:3'-5' DNA helicase activity"/>
    <property type="evidence" value="ECO:0007669"/>
    <property type="project" value="UniProtKB-EC"/>
</dbReference>
<dbReference type="Gene3D" id="1.10.10.10">
    <property type="entry name" value="Winged helix-like DNA-binding domain superfamily/Winged helix DNA-binding domain"/>
    <property type="match status" value="1"/>
</dbReference>
<dbReference type="InterPro" id="IPR027417">
    <property type="entry name" value="P-loop_NTPase"/>
</dbReference>
<evidence type="ECO:0000313" key="15">
    <source>
        <dbReference type="EMBL" id="EMD34632.1"/>
    </source>
</evidence>
<evidence type="ECO:0000256" key="12">
    <source>
        <dbReference type="SAM" id="MobiDB-lite"/>
    </source>
</evidence>
<evidence type="ECO:0000256" key="10">
    <source>
        <dbReference type="ARBA" id="ARBA00034617"/>
    </source>
</evidence>
<keyword evidence="7" id="KW-0238">DNA-binding</keyword>
<evidence type="ECO:0000256" key="1">
    <source>
        <dbReference type="ARBA" id="ARBA00005446"/>
    </source>
</evidence>
<dbReference type="FunFam" id="3.40.50.300:FF:001456">
    <property type="entry name" value="ATP-dependent DNA helicase"/>
    <property type="match status" value="1"/>
</dbReference>
<dbReference type="EMBL" id="KB445802">
    <property type="protein sequence ID" value="EMD34632.1"/>
    <property type="molecule type" value="Genomic_DNA"/>
</dbReference>
<keyword evidence="6 11" id="KW-0067">ATP-binding</keyword>
<dbReference type="Gene3D" id="3.40.50.300">
    <property type="entry name" value="P-loop containing nucleotide triphosphate hydrolases"/>
    <property type="match status" value="2"/>
</dbReference>
<keyword evidence="2" id="KW-0479">Metal-binding</keyword>
<keyword evidence="5 11" id="KW-0347">Helicase</keyword>
<comment type="similarity">
    <text evidence="1 11">Belongs to the helicase family. RecQ subfamily.</text>
</comment>
<dbReference type="OrthoDB" id="10261556at2759"/>